<sequence length="171" mass="19348">MSVSGGGNRNALNLPLDAEGKRDWSYGLCECFGDMDTCRLDYLEAHGTPDPQRGNRCTSDGFFYTCIDFTCNMGWVFQIATRARMPVRQCYSIRGSSSEDFWTAFFCHSCDLVQGSRELQVEEDSRSPEHERRVGESGRARREIQVTTLRLIMVNGLGFVGLLESGCRECW</sequence>
<proteinExistence type="predicted"/>
<dbReference type="KEGG" id="lbc:LACBIDRAFT_310869"/>
<dbReference type="OrthoDB" id="1045822at2759"/>
<dbReference type="InParanoid" id="B0DV99"/>
<dbReference type="EMBL" id="DS547138">
    <property type="protein sequence ID" value="EDR01540.1"/>
    <property type="molecule type" value="Genomic_DNA"/>
</dbReference>
<reference evidence="1 2" key="1">
    <citation type="journal article" date="2008" name="Nature">
        <title>The genome of Laccaria bicolor provides insights into mycorrhizal symbiosis.</title>
        <authorList>
            <person name="Martin F."/>
            <person name="Aerts A."/>
            <person name="Ahren D."/>
            <person name="Brun A."/>
            <person name="Danchin E.G.J."/>
            <person name="Duchaussoy F."/>
            <person name="Gibon J."/>
            <person name="Kohler A."/>
            <person name="Lindquist E."/>
            <person name="Pereda V."/>
            <person name="Salamov A."/>
            <person name="Shapiro H.J."/>
            <person name="Wuyts J."/>
            <person name="Blaudez D."/>
            <person name="Buee M."/>
            <person name="Brokstein P."/>
            <person name="Canbaeck B."/>
            <person name="Cohen D."/>
            <person name="Courty P.E."/>
            <person name="Coutinho P.M."/>
            <person name="Delaruelle C."/>
            <person name="Detter J.C."/>
            <person name="Deveau A."/>
            <person name="DiFazio S."/>
            <person name="Duplessis S."/>
            <person name="Fraissinet-Tachet L."/>
            <person name="Lucic E."/>
            <person name="Frey-Klett P."/>
            <person name="Fourrey C."/>
            <person name="Feussner I."/>
            <person name="Gay G."/>
            <person name="Grimwood J."/>
            <person name="Hoegger P.J."/>
            <person name="Jain P."/>
            <person name="Kilaru S."/>
            <person name="Labbe J."/>
            <person name="Lin Y.C."/>
            <person name="Legue V."/>
            <person name="Le Tacon F."/>
            <person name="Marmeisse R."/>
            <person name="Melayah D."/>
            <person name="Montanini B."/>
            <person name="Muratet M."/>
            <person name="Nehls U."/>
            <person name="Niculita-Hirzel H."/>
            <person name="Oudot-Le Secq M.P."/>
            <person name="Peter M."/>
            <person name="Quesneville H."/>
            <person name="Rajashekar B."/>
            <person name="Reich M."/>
            <person name="Rouhier N."/>
            <person name="Schmutz J."/>
            <person name="Yin T."/>
            <person name="Chalot M."/>
            <person name="Henrissat B."/>
            <person name="Kuees U."/>
            <person name="Lucas S."/>
            <person name="Van de Peer Y."/>
            <person name="Podila G.K."/>
            <person name="Polle A."/>
            <person name="Pukkila P.J."/>
            <person name="Richardson P.M."/>
            <person name="Rouze P."/>
            <person name="Sanders I.R."/>
            <person name="Stajich J.E."/>
            <person name="Tunlid A."/>
            <person name="Tuskan G."/>
            <person name="Grigoriev I.V."/>
        </authorList>
    </citation>
    <scope>NUCLEOTIDE SEQUENCE [LARGE SCALE GENOMIC DNA]</scope>
    <source>
        <strain evidence="2">S238N-H82 / ATCC MYA-4686</strain>
    </source>
</reference>
<evidence type="ECO:0000313" key="1">
    <source>
        <dbReference type="EMBL" id="EDR01540.1"/>
    </source>
</evidence>
<dbReference type="AlphaFoldDB" id="B0DV99"/>
<dbReference type="InterPro" id="IPR006461">
    <property type="entry name" value="PLAC_motif_containing"/>
</dbReference>
<protein>
    <submittedName>
        <fullName evidence="1">Predicted protein</fullName>
    </submittedName>
</protein>
<evidence type="ECO:0000313" key="2">
    <source>
        <dbReference type="Proteomes" id="UP000001194"/>
    </source>
</evidence>
<name>B0DV99_LACBS</name>
<dbReference type="Proteomes" id="UP000001194">
    <property type="component" value="Unassembled WGS sequence"/>
</dbReference>
<dbReference type="Pfam" id="PF04749">
    <property type="entry name" value="PLAC8"/>
    <property type="match status" value="1"/>
</dbReference>
<dbReference type="RefSeq" id="XP_001887892.1">
    <property type="nucleotide sequence ID" value="XM_001887857.1"/>
</dbReference>
<dbReference type="HOGENOM" id="CLU_133383_0_0_1"/>
<organism evidence="2">
    <name type="scientific">Laccaria bicolor (strain S238N-H82 / ATCC MYA-4686)</name>
    <name type="common">Bicoloured deceiver</name>
    <name type="synonym">Laccaria laccata var. bicolor</name>
    <dbReference type="NCBI Taxonomy" id="486041"/>
    <lineage>
        <taxon>Eukaryota</taxon>
        <taxon>Fungi</taxon>
        <taxon>Dikarya</taxon>
        <taxon>Basidiomycota</taxon>
        <taxon>Agaricomycotina</taxon>
        <taxon>Agaricomycetes</taxon>
        <taxon>Agaricomycetidae</taxon>
        <taxon>Agaricales</taxon>
        <taxon>Agaricineae</taxon>
        <taxon>Hydnangiaceae</taxon>
        <taxon>Laccaria</taxon>
    </lineage>
</organism>
<dbReference type="GeneID" id="6083468"/>
<keyword evidence="2" id="KW-1185">Reference proteome</keyword>
<dbReference type="NCBIfam" id="TIGR01571">
    <property type="entry name" value="A_thal_Cys_rich"/>
    <property type="match status" value="1"/>
</dbReference>
<dbReference type="STRING" id="486041.B0DV99"/>
<accession>B0DV99</accession>
<gene>
    <name evidence="1" type="ORF">LACBIDRAFT_310869</name>
</gene>